<reference evidence="1 2" key="1">
    <citation type="journal article" date="2008" name="Proc. Natl. Acad. Sci. U.S.A.">
        <title>Niche adaptation and genome expansion in the chlorophyll d-producing cyanobacterium Acaryochloris marina.</title>
        <authorList>
            <person name="Swingley W.D."/>
            <person name="Chen M."/>
            <person name="Cheung P.C."/>
            <person name="Conrad A.L."/>
            <person name="Dejesa L.C."/>
            <person name="Hao J."/>
            <person name="Honchak B.M."/>
            <person name="Karbach L.E."/>
            <person name="Kurdoglu A."/>
            <person name="Lahiri S."/>
            <person name="Mastrian S.D."/>
            <person name="Miyashita H."/>
            <person name="Page L."/>
            <person name="Ramakrishna P."/>
            <person name="Satoh S."/>
            <person name="Sattley W.M."/>
            <person name="Shimada Y."/>
            <person name="Taylor H.L."/>
            <person name="Tomo T."/>
            <person name="Tsuchiya T."/>
            <person name="Wang Z.T."/>
            <person name="Raymond J."/>
            <person name="Mimuro M."/>
            <person name="Blankenship R.E."/>
            <person name="Touchman J.W."/>
        </authorList>
    </citation>
    <scope>NUCLEOTIDE SEQUENCE [LARGE SCALE GENOMIC DNA]</scope>
    <source>
        <strain evidence="2">MBIC 11017</strain>
    </source>
</reference>
<keyword evidence="2" id="KW-1185">Reference proteome</keyword>
<proteinExistence type="predicted"/>
<dbReference type="Proteomes" id="UP000000268">
    <property type="component" value="Chromosome"/>
</dbReference>
<name>B0C905_ACAM1</name>
<evidence type="ECO:0000313" key="2">
    <source>
        <dbReference type="Proteomes" id="UP000000268"/>
    </source>
</evidence>
<accession>B0C905</accession>
<gene>
    <name evidence="1" type="ordered locus">AM1_1515</name>
</gene>
<dbReference type="EMBL" id="CP000828">
    <property type="protein sequence ID" value="ABW26540.1"/>
    <property type="molecule type" value="Genomic_DNA"/>
</dbReference>
<dbReference type="KEGG" id="amr:AM1_1515"/>
<dbReference type="HOGENOM" id="CLU_3338725_0_0_3"/>
<sequence>MTSGTFLLWQGNQQSAEALAEVLQHSHPLLNVEFELE</sequence>
<organism evidence="1 2">
    <name type="scientific">Acaryochloris marina (strain MBIC 11017)</name>
    <dbReference type="NCBI Taxonomy" id="329726"/>
    <lineage>
        <taxon>Bacteria</taxon>
        <taxon>Bacillati</taxon>
        <taxon>Cyanobacteriota</taxon>
        <taxon>Cyanophyceae</taxon>
        <taxon>Acaryochloridales</taxon>
        <taxon>Acaryochloridaceae</taxon>
        <taxon>Acaryochloris</taxon>
    </lineage>
</organism>
<dbReference type="AlphaFoldDB" id="B0C905"/>
<evidence type="ECO:0000313" key="1">
    <source>
        <dbReference type="EMBL" id="ABW26540.1"/>
    </source>
</evidence>
<protein>
    <submittedName>
        <fullName evidence="1">Uncharacterized protein</fullName>
    </submittedName>
</protein>